<dbReference type="InterPro" id="IPR002035">
    <property type="entry name" value="VWF_A"/>
</dbReference>
<keyword evidence="5" id="KW-1185">Reference proteome</keyword>
<feature type="transmembrane region" description="Helical" evidence="2">
    <location>
        <begin position="106"/>
        <end position="128"/>
    </location>
</feature>
<keyword evidence="2" id="KW-0812">Transmembrane</keyword>
<keyword evidence="2" id="KW-1133">Transmembrane helix</keyword>
<accession>A0A5B9Q5R3</accession>
<feature type="region of interest" description="Disordered" evidence="1">
    <location>
        <begin position="1"/>
        <end position="34"/>
    </location>
</feature>
<proteinExistence type="predicted"/>
<evidence type="ECO:0000256" key="1">
    <source>
        <dbReference type="SAM" id="MobiDB-lite"/>
    </source>
</evidence>
<evidence type="ECO:0000313" key="4">
    <source>
        <dbReference type="EMBL" id="QEG33019.1"/>
    </source>
</evidence>
<evidence type="ECO:0000256" key="2">
    <source>
        <dbReference type="SAM" id="Phobius"/>
    </source>
</evidence>
<dbReference type="Pfam" id="PF13768">
    <property type="entry name" value="VWA_3"/>
    <property type="match status" value="1"/>
</dbReference>
<dbReference type="Gene3D" id="3.40.50.410">
    <property type="entry name" value="von Willebrand factor, type A domain"/>
    <property type="match status" value="1"/>
</dbReference>
<name>A0A5B9Q5R3_9BACT</name>
<gene>
    <name evidence="4" type="ORF">Pr1d_02800</name>
</gene>
<dbReference type="KEGG" id="bgok:Pr1d_02800"/>
<feature type="domain" description="VWFA" evidence="3">
    <location>
        <begin position="243"/>
        <end position="423"/>
    </location>
</feature>
<protein>
    <recommendedName>
        <fullName evidence="3">VWFA domain-containing protein</fullName>
    </recommendedName>
</protein>
<dbReference type="AlphaFoldDB" id="A0A5B9Q5R3"/>
<keyword evidence="2" id="KW-0472">Membrane</keyword>
<evidence type="ECO:0000313" key="5">
    <source>
        <dbReference type="Proteomes" id="UP000323917"/>
    </source>
</evidence>
<dbReference type="PROSITE" id="PS50234">
    <property type="entry name" value="VWFA"/>
    <property type="match status" value="1"/>
</dbReference>
<dbReference type="InterPro" id="IPR036465">
    <property type="entry name" value="vWFA_dom_sf"/>
</dbReference>
<organism evidence="4 5">
    <name type="scientific">Bythopirellula goksoeyrii</name>
    <dbReference type="NCBI Taxonomy" id="1400387"/>
    <lineage>
        <taxon>Bacteria</taxon>
        <taxon>Pseudomonadati</taxon>
        <taxon>Planctomycetota</taxon>
        <taxon>Planctomycetia</taxon>
        <taxon>Pirellulales</taxon>
        <taxon>Lacipirellulaceae</taxon>
        <taxon>Bythopirellula</taxon>
    </lineage>
</organism>
<dbReference type="EMBL" id="CP042913">
    <property type="protein sequence ID" value="QEG33019.1"/>
    <property type="molecule type" value="Genomic_DNA"/>
</dbReference>
<feature type="region of interest" description="Disordered" evidence="1">
    <location>
        <begin position="415"/>
        <end position="439"/>
    </location>
</feature>
<evidence type="ECO:0000259" key="3">
    <source>
        <dbReference type="PROSITE" id="PS50234"/>
    </source>
</evidence>
<dbReference type="Proteomes" id="UP000323917">
    <property type="component" value="Chromosome"/>
</dbReference>
<dbReference type="SUPFAM" id="SSF53300">
    <property type="entry name" value="vWA-like"/>
    <property type="match status" value="1"/>
</dbReference>
<sequence length="439" mass="49026">MVPNSAQKDSHSIQRRLRPRADISQSGQAVSEEDLESFRFDVTAGKKLRIDGGSYSKNGSHPCTAQPQQVGPQVFSNILEEPQATASVPRIQIAAKRSSQQGRKKFPSWAASLFLHVLFILFLAYFTFSAFDPQVDFTLSLESEAFVEEDVELQEIEFDPLEEIESDVNQLASEIQEASQISASELSAEVALADMSNLSGSENLGLGELSGLFGARGNALSEMLPAKEKLTATFFETKVEGRRIVYVVDNSGGMRSGELETLIDELMKSVESLSDKQEFYVIFYSDSLYPLFYPDPVQRFVPANDRFKEQLRRWLDTVEFCQGNVVDNAIEAATLIRPDVVYLLTDGDLDQTRDQRRLTFLLNPQGRRFPIHTFGMGTGEKGRAAEKLQQVAEANYGKFRAVKISAAAKNAALRKKRPYHDKEPGDIWGRNVGSSWGKR</sequence>
<reference evidence="4 5" key="1">
    <citation type="submission" date="2019-08" db="EMBL/GenBank/DDBJ databases">
        <title>Deep-cultivation of Planctomycetes and their phenomic and genomic characterization uncovers novel biology.</title>
        <authorList>
            <person name="Wiegand S."/>
            <person name="Jogler M."/>
            <person name="Boedeker C."/>
            <person name="Pinto D."/>
            <person name="Vollmers J."/>
            <person name="Rivas-Marin E."/>
            <person name="Kohn T."/>
            <person name="Peeters S.H."/>
            <person name="Heuer A."/>
            <person name="Rast P."/>
            <person name="Oberbeckmann S."/>
            <person name="Bunk B."/>
            <person name="Jeske O."/>
            <person name="Meyerdierks A."/>
            <person name="Storesund J.E."/>
            <person name="Kallscheuer N."/>
            <person name="Luecker S."/>
            <person name="Lage O.M."/>
            <person name="Pohl T."/>
            <person name="Merkel B.J."/>
            <person name="Hornburger P."/>
            <person name="Mueller R.-W."/>
            <person name="Bruemmer F."/>
            <person name="Labrenz M."/>
            <person name="Spormann A.M."/>
            <person name="Op den Camp H."/>
            <person name="Overmann J."/>
            <person name="Amann R."/>
            <person name="Jetten M.S.M."/>
            <person name="Mascher T."/>
            <person name="Medema M.H."/>
            <person name="Devos D.P."/>
            <person name="Kaster A.-K."/>
            <person name="Ovreas L."/>
            <person name="Rohde M."/>
            <person name="Galperin M.Y."/>
            <person name="Jogler C."/>
        </authorList>
    </citation>
    <scope>NUCLEOTIDE SEQUENCE [LARGE SCALE GENOMIC DNA]</scope>
    <source>
        <strain evidence="4 5">Pr1d</strain>
    </source>
</reference>